<reference evidence="5" key="1">
    <citation type="submission" date="2020-01" db="EMBL/GenBank/DDBJ databases">
        <title>Development of genomics and gene disruption for Polysphondylium violaceum indicates a role for the polyketide synthase stlB in stalk morphogenesis.</title>
        <authorList>
            <person name="Narita B."/>
            <person name="Kawabe Y."/>
            <person name="Kin K."/>
            <person name="Saito T."/>
            <person name="Gibbs R."/>
            <person name="Kuspa A."/>
            <person name="Muzny D."/>
            <person name="Queller D."/>
            <person name="Richards S."/>
            <person name="Strassman J."/>
            <person name="Sucgang R."/>
            <person name="Worley K."/>
            <person name="Schaap P."/>
        </authorList>
    </citation>
    <scope>NUCLEOTIDE SEQUENCE</scope>
    <source>
        <strain evidence="5">QSvi11</strain>
    </source>
</reference>
<dbReference type="Pfam" id="PF16211">
    <property type="entry name" value="Histone_H2A_C"/>
    <property type="match status" value="1"/>
</dbReference>
<dbReference type="InterPro" id="IPR007125">
    <property type="entry name" value="H2A/H2B/H3"/>
</dbReference>
<evidence type="ECO:0000259" key="3">
    <source>
        <dbReference type="Pfam" id="PF00125"/>
    </source>
</evidence>
<proteinExistence type="inferred from homology"/>
<keyword evidence="1" id="KW-0544">Nucleosome core</keyword>
<dbReference type="PANTHER" id="PTHR23430">
    <property type="entry name" value="HISTONE H2A"/>
    <property type="match status" value="1"/>
</dbReference>
<dbReference type="GO" id="GO:0046982">
    <property type="term" value="F:protein heterodimerization activity"/>
    <property type="evidence" value="ECO:0007669"/>
    <property type="project" value="InterPro"/>
</dbReference>
<dbReference type="Proteomes" id="UP000695562">
    <property type="component" value="Unassembled WGS sequence"/>
</dbReference>
<dbReference type="SMART" id="SM00414">
    <property type="entry name" value="H2A"/>
    <property type="match status" value="1"/>
</dbReference>
<dbReference type="PRINTS" id="PR00620">
    <property type="entry name" value="HISTONEH2A"/>
</dbReference>
<keyword evidence="1" id="KW-0539">Nucleus</keyword>
<evidence type="ECO:0000259" key="4">
    <source>
        <dbReference type="Pfam" id="PF16211"/>
    </source>
</evidence>
<feature type="domain" description="Core Histone H2A/H2B/H3" evidence="3">
    <location>
        <begin position="29"/>
        <end position="113"/>
    </location>
</feature>
<dbReference type="SUPFAM" id="SSF47113">
    <property type="entry name" value="Histone-fold"/>
    <property type="match status" value="1"/>
</dbReference>
<comment type="subcellular location">
    <subcellularLocation>
        <location evidence="1">Nucleus</location>
    </subcellularLocation>
</comment>
<evidence type="ECO:0000313" key="6">
    <source>
        <dbReference type="Proteomes" id="UP000695562"/>
    </source>
</evidence>
<evidence type="ECO:0000256" key="2">
    <source>
        <dbReference type="SAM" id="MobiDB-lite"/>
    </source>
</evidence>
<name>A0A8J4UWJ8_9MYCE</name>
<dbReference type="Pfam" id="PF00125">
    <property type="entry name" value="Histone"/>
    <property type="match status" value="1"/>
</dbReference>
<dbReference type="AlphaFoldDB" id="A0A8J4UWJ8"/>
<keyword evidence="1" id="KW-0158">Chromosome</keyword>
<feature type="compositionally biased region" description="Low complexity" evidence="2">
    <location>
        <begin position="13"/>
        <end position="28"/>
    </location>
</feature>
<dbReference type="Gene3D" id="1.10.20.10">
    <property type="entry name" value="Histone, subunit A"/>
    <property type="match status" value="1"/>
</dbReference>
<comment type="caution">
    <text evidence="5">The sequence shown here is derived from an EMBL/GenBank/DDBJ whole genome shotgun (WGS) entry which is preliminary data.</text>
</comment>
<dbReference type="InterPro" id="IPR032454">
    <property type="entry name" value="Histone_H2A_C"/>
</dbReference>
<feature type="compositionally biased region" description="Basic and acidic residues" evidence="2">
    <location>
        <begin position="1"/>
        <end position="12"/>
    </location>
</feature>
<dbReference type="InterPro" id="IPR009072">
    <property type="entry name" value="Histone-fold"/>
</dbReference>
<keyword evidence="1" id="KW-0238">DNA-binding</keyword>
<dbReference type="GO" id="GO:0000786">
    <property type="term" value="C:nucleosome"/>
    <property type="evidence" value="ECO:0007669"/>
    <property type="project" value="UniProtKB-KW"/>
</dbReference>
<keyword evidence="6" id="KW-1185">Reference proteome</keyword>
<dbReference type="InterPro" id="IPR002119">
    <property type="entry name" value="Histone_H2A"/>
</dbReference>
<evidence type="ECO:0000256" key="1">
    <source>
        <dbReference type="RuleBase" id="RU003767"/>
    </source>
</evidence>
<dbReference type="FunFam" id="1.10.20.10:FF:000089">
    <property type="entry name" value="Histone H2A"/>
    <property type="match status" value="1"/>
</dbReference>
<comment type="similarity">
    <text evidence="1">Belongs to the histone H2A family.</text>
</comment>
<gene>
    <name evidence="5" type="ORF">CYY_001074</name>
</gene>
<sequence>MSEKEVTKEKKVAAPAPTPAAAASASTTESEKKVKKTPVTKSAKANLCFPVGRIHRMLKDKVSVKRVSVLAAVYLAAILEYLTSEVLELTTSTLTKDYHVRRITPRHLLLSIKTDEELDNLIRTSTTIAGGGVLPHIHKVLYKKGEEKGAPVKH</sequence>
<dbReference type="GO" id="GO:0030527">
    <property type="term" value="F:structural constituent of chromatin"/>
    <property type="evidence" value="ECO:0007669"/>
    <property type="project" value="InterPro"/>
</dbReference>
<dbReference type="OrthoDB" id="9421954at2759"/>
<comment type="subunit">
    <text evidence="1">The nucleosome is a histone octamer containing two molecules each of H2A, H2B, H3 and H4 assembled in one H3-H4 heterotetramer and two H2A-H2B heterodimers. The octamer wraps approximately 147 bp of DNA.</text>
</comment>
<dbReference type="EMBL" id="AJWJ01000024">
    <property type="protein sequence ID" value="KAF2077611.1"/>
    <property type="molecule type" value="Genomic_DNA"/>
</dbReference>
<feature type="domain" description="Histone H2A C-terminal" evidence="4">
    <location>
        <begin position="116"/>
        <end position="150"/>
    </location>
</feature>
<accession>A0A8J4UWJ8</accession>
<dbReference type="GO" id="GO:0003677">
    <property type="term" value="F:DNA binding"/>
    <property type="evidence" value="ECO:0007669"/>
    <property type="project" value="UniProtKB-KW"/>
</dbReference>
<feature type="region of interest" description="Disordered" evidence="2">
    <location>
        <begin position="1"/>
        <end position="38"/>
    </location>
</feature>
<evidence type="ECO:0000313" key="5">
    <source>
        <dbReference type="EMBL" id="KAF2077611.1"/>
    </source>
</evidence>
<organism evidence="5 6">
    <name type="scientific">Polysphondylium violaceum</name>
    <dbReference type="NCBI Taxonomy" id="133409"/>
    <lineage>
        <taxon>Eukaryota</taxon>
        <taxon>Amoebozoa</taxon>
        <taxon>Evosea</taxon>
        <taxon>Eumycetozoa</taxon>
        <taxon>Dictyostelia</taxon>
        <taxon>Dictyosteliales</taxon>
        <taxon>Dictyosteliaceae</taxon>
        <taxon>Polysphondylium</taxon>
    </lineage>
</organism>
<dbReference type="GO" id="GO:0005634">
    <property type="term" value="C:nucleus"/>
    <property type="evidence" value="ECO:0007669"/>
    <property type="project" value="UniProtKB-SubCell"/>
</dbReference>
<protein>
    <recommendedName>
        <fullName evidence="1">Histone H2A</fullName>
    </recommendedName>
</protein>
<dbReference type="CDD" id="cd00074">
    <property type="entry name" value="HFD_H2A"/>
    <property type="match status" value="1"/>
</dbReference>